<protein>
    <submittedName>
        <fullName evidence="2">Uncharacterized protein</fullName>
    </submittedName>
</protein>
<evidence type="ECO:0000313" key="2">
    <source>
        <dbReference type="EMBL" id="PGH34796.1"/>
    </source>
</evidence>
<feature type="region of interest" description="Disordered" evidence="1">
    <location>
        <begin position="434"/>
        <end position="492"/>
    </location>
</feature>
<feature type="compositionally biased region" description="Low complexity" evidence="1">
    <location>
        <begin position="84"/>
        <end position="99"/>
    </location>
</feature>
<keyword evidence="3" id="KW-1185">Reference proteome</keyword>
<evidence type="ECO:0000256" key="1">
    <source>
        <dbReference type="SAM" id="MobiDB-lite"/>
    </source>
</evidence>
<feature type="compositionally biased region" description="Polar residues" evidence="1">
    <location>
        <begin position="292"/>
        <end position="309"/>
    </location>
</feature>
<feature type="region of interest" description="Disordered" evidence="1">
    <location>
        <begin position="83"/>
        <end position="104"/>
    </location>
</feature>
<sequence>MDSQRGSMDEHHDHQNWNQLRRDNTNILSSSPPDERVLNATIPQAWGKAPPNTGRKIAYRAPLARSVPSPSHSARMRKIFQNASTSLHSSKHISGSPSSPYRLRIPRVTPPSWQESDIKNTYANEIAERPPEENHFTFTDQLPSPMLLHPVVSPNGTRWTTVPMADEPISSGFHSPSFPNLTNTQRLANSQYLNRSKPKRVPLPPHQTGSSPLGLDETKLAQRFQNTSISDVQSWLDGLYDEPSSDKHEYDDSPSVSRMKRGESNFVYSFPESQLANGHHYTSRLGSDKENMSPSSSTIVIRFPNQPSSPADKDSDYPVSMKSSLSASTRARRSKFPVPSTPVLVRKPQKCYTSPRSQGRGQISPTLPRGHFMLPPRRKKIRSSSSSPPQRSSPAYDLIQPFEIAEDEESNIPEKRPLRAVCQQTLAGLRDLSPHVTPFRKGQGPKRSRCPSYYDEDLLRETRPEGEKRISSKSPIMNEDGGRVPLEEMQGI</sequence>
<comment type="caution">
    <text evidence="2">The sequence shown here is derived from an EMBL/GenBank/DDBJ whole genome shotgun (WGS) entry which is preliminary data.</text>
</comment>
<gene>
    <name evidence="2" type="ORF">GX50_02355</name>
</gene>
<accession>A0A2B7ZLE2</accession>
<feature type="region of interest" description="Disordered" evidence="1">
    <location>
        <begin position="194"/>
        <end position="214"/>
    </location>
</feature>
<dbReference type="EMBL" id="PDND01000033">
    <property type="protein sequence ID" value="PGH34796.1"/>
    <property type="molecule type" value="Genomic_DNA"/>
</dbReference>
<feature type="compositionally biased region" description="Basic and acidic residues" evidence="1">
    <location>
        <begin position="7"/>
        <end position="24"/>
    </location>
</feature>
<dbReference type="AlphaFoldDB" id="A0A2B7ZLE2"/>
<dbReference type="Proteomes" id="UP000226031">
    <property type="component" value="Unassembled WGS sequence"/>
</dbReference>
<evidence type="ECO:0000313" key="3">
    <source>
        <dbReference type="Proteomes" id="UP000226031"/>
    </source>
</evidence>
<feature type="compositionally biased region" description="Basic and acidic residues" evidence="1">
    <location>
        <begin position="457"/>
        <end position="470"/>
    </location>
</feature>
<feature type="region of interest" description="Disordered" evidence="1">
    <location>
        <begin position="279"/>
        <end position="396"/>
    </location>
</feature>
<proteinExistence type="predicted"/>
<feature type="region of interest" description="Disordered" evidence="1">
    <location>
        <begin position="1"/>
        <end position="54"/>
    </location>
</feature>
<dbReference type="VEuPathDB" id="FungiDB:EMCG_04768"/>
<feature type="compositionally biased region" description="Polar residues" evidence="1">
    <location>
        <begin position="351"/>
        <end position="365"/>
    </location>
</feature>
<organism evidence="2 3">
    <name type="scientific">[Emmonsia] crescens</name>
    <dbReference type="NCBI Taxonomy" id="73230"/>
    <lineage>
        <taxon>Eukaryota</taxon>
        <taxon>Fungi</taxon>
        <taxon>Dikarya</taxon>
        <taxon>Ascomycota</taxon>
        <taxon>Pezizomycotina</taxon>
        <taxon>Eurotiomycetes</taxon>
        <taxon>Eurotiomycetidae</taxon>
        <taxon>Onygenales</taxon>
        <taxon>Ajellomycetaceae</taxon>
        <taxon>Emergomyces</taxon>
    </lineage>
</organism>
<feature type="compositionally biased region" description="Low complexity" evidence="1">
    <location>
        <begin position="383"/>
        <end position="394"/>
    </location>
</feature>
<reference evidence="2 3" key="1">
    <citation type="submission" date="2017-10" db="EMBL/GenBank/DDBJ databases">
        <title>Comparative genomics in systemic dimorphic fungi from Ajellomycetaceae.</title>
        <authorList>
            <person name="Munoz J.F."/>
            <person name="Mcewen J.G."/>
            <person name="Clay O.K."/>
            <person name="Cuomo C.A."/>
        </authorList>
    </citation>
    <scope>NUCLEOTIDE SEQUENCE [LARGE SCALE GENOMIC DNA]</scope>
    <source>
        <strain evidence="2 3">UAMH4076</strain>
    </source>
</reference>
<name>A0A2B7ZLE2_9EURO</name>